<organism evidence="1 2">
    <name type="scientific">Rhabditophanes sp. KR3021</name>
    <dbReference type="NCBI Taxonomy" id="114890"/>
    <lineage>
        <taxon>Eukaryota</taxon>
        <taxon>Metazoa</taxon>
        <taxon>Ecdysozoa</taxon>
        <taxon>Nematoda</taxon>
        <taxon>Chromadorea</taxon>
        <taxon>Rhabditida</taxon>
        <taxon>Tylenchina</taxon>
        <taxon>Panagrolaimomorpha</taxon>
        <taxon>Strongyloidoidea</taxon>
        <taxon>Alloionematidae</taxon>
        <taxon>Rhabditophanes</taxon>
    </lineage>
</organism>
<dbReference type="Proteomes" id="UP000095286">
    <property type="component" value="Unplaced"/>
</dbReference>
<accession>A0AC35TM63</accession>
<evidence type="ECO:0000313" key="1">
    <source>
        <dbReference type="Proteomes" id="UP000095286"/>
    </source>
</evidence>
<dbReference type="WBParaSite" id="RSKR_0000223300.1">
    <property type="protein sequence ID" value="RSKR_0000223300.1"/>
    <property type="gene ID" value="RSKR_0000223300"/>
</dbReference>
<evidence type="ECO:0000313" key="2">
    <source>
        <dbReference type="WBParaSite" id="RSKR_0000223300.1"/>
    </source>
</evidence>
<sequence>MKPQLENSGSQERLHKIRNAYASAPLRRSETIREDVSAEVVEALSQALQHVSTNENTGLPFNEEPMEVDETEITLQIGYILLVEDLKDDLKENAVRIIESYEDGDAIDYQN</sequence>
<reference evidence="2" key="1">
    <citation type="submission" date="2016-11" db="UniProtKB">
        <authorList>
            <consortium name="WormBaseParasite"/>
        </authorList>
    </citation>
    <scope>IDENTIFICATION</scope>
    <source>
        <strain evidence="2">KR3021</strain>
    </source>
</reference>
<name>A0AC35TM63_9BILA</name>
<protein>
    <submittedName>
        <fullName evidence="2">Carrier domain-containing protein</fullName>
    </submittedName>
</protein>
<proteinExistence type="predicted"/>